<protein>
    <recommendedName>
        <fullName evidence="4 18">DNA-binding transcriptional regulator NtrC</fullName>
    </recommendedName>
    <alternativeName>
        <fullName evidence="18">Nitrogen regulation protein NR(I)</fullName>
    </alternativeName>
</protein>
<dbReference type="GO" id="GO:0000156">
    <property type="term" value="F:phosphorelay response regulator activity"/>
    <property type="evidence" value="ECO:0007669"/>
    <property type="project" value="UniProtKB-UniRule"/>
</dbReference>
<feature type="domain" description="Sigma-54 factor interaction" evidence="20">
    <location>
        <begin position="141"/>
        <end position="369"/>
    </location>
</feature>
<evidence type="ECO:0000256" key="14">
    <source>
        <dbReference type="ARBA" id="ARBA00023163"/>
    </source>
</evidence>
<evidence type="ECO:0000256" key="10">
    <source>
        <dbReference type="ARBA" id="ARBA00023012"/>
    </source>
</evidence>
<evidence type="ECO:0000256" key="13">
    <source>
        <dbReference type="ARBA" id="ARBA00023159"/>
    </source>
</evidence>
<comment type="function">
    <text evidence="16 18">Member of the two-component regulatory system NtrB/NtrC, which controls expression of the nitrogen-regulated (ntr) genes in response to nitrogen limitation. Phosphorylated NtrC binds directly to DNA and stimulates the formation of open promoter-sigma54-RNA polymerase complexes.</text>
</comment>
<dbReference type="Gene3D" id="3.40.50.2300">
    <property type="match status" value="1"/>
</dbReference>
<dbReference type="InterPro" id="IPR058031">
    <property type="entry name" value="AAA_lid_NorR"/>
</dbReference>
<dbReference type="PROSITE" id="PS50110">
    <property type="entry name" value="RESPONSE_REGULATORY"/>
    <property type="match status" value="1"/>
</dbReference>
<comment type="subunit">
    <text evidence="3">Interacts with sigma-54.</text>
</comment>
<evidence type="ECO:0000256" key="19">
    <source>
        <dbReference type="SAM" id="MobiDB-lite"/>
    </source>
</evidence>
<keyword evidence="12 18" id="KW-0238">DNA-binding</keyword>
<evidence type="ECO:0000256" key="4">
    <source>
        <dbReference type="ARBA" id="ARBA00019059"/>
    </source>
</evidence>
<dbReference type="GO" id="GO:0005737">
    <property type="term" value="C:cytoplasm"/>
    <property type="evidence" value="ECO:0007669"/>
    <property type="project" value="UniProtKB-SubCell"/>
</dbReference>
<proteinExistence type="predicted"/>
<dbReference type="InterPro" id="IPR010114">
    <property type="entry name" value="Transcript_reg_NtrC"/>
</dbReference>
<keyword evidence="7 17" id="KW-0597">Phosphoprotein</keyword>
<dbReference type="Pfam" id="PF25601">
    <property type="entry name" value="AAA_lid_14"/>
    <property type="match status" value="1"/>
</dbReference>
<dbReference type="GO" id="GO:0043565">
    <property type="term" value="F:sequence-specific DNA binding"/>
    <property type="evidence" value="ECO:0007669"/>
    <property type="project" value="InterPro"/>
</dbReference>
<comment type="subcellular location">
    <subcellularLocation>
        <location evidence="2 18">Cytoplasm</location>
    </subcellularLocation>
</comment>
<dbReference type="PROSITE" id="PS50045">
    <property type="entry name" value="SIGMA54_INTERACT_4"/>
    <property type="match status" value="1"/>
</dbReference>
<evidence type="ECO:0000256" key="6">
    <source>
        <dbReference type="ARBA" id="ARBA00022491"/>
    </source>
</evidence>
<dbReference type="CDD" id="cd00009">
    <property type="entry name" value="AAA"/>
    <property type="match status" value="1"/>
</dbReference>
<evidence type="ECO:0000256" key="12">
    <source>
        <dbReference type="ARBA" id="ARBA00023125"/>
    </source>
</evidence>
<dbReference type="Gene3D" id="3.40.50.300">
    <property type="entry name" value="P-loop containing nucleotide triphosphate hydrolases"/>
    <property type="match status" value="1"/>
</dbReference>
<feature type="region of interest" description="Disordered" evidence="19">
    <location>
        <begin position="121"/>
        <end position="140"/>
    </location>
</feature>
<dbReference type="PANTHER" id="PTHR32071:SF95">
    <property type="entry name" value="DNA-BINDING TRANSCRIPTIONAL REGULATOR NTRC"/>
    <property type="match status" value="1"/>
</dbReference>
<evidence type="ECO:0000259" key="20">
    <source>
        <dbReference type="PROSITE" id="PS50045"/>
    </source>
</evidence>
<dbReference type="FunFam" id="3.40.50.300:FF:000006">
    <property type="entry name" value="DNA-binding transcriptional regulator NtrC"/>
    <property type="match status" value="1"/>
</dbReference>
<dbReference type="NCBIfam" id="TIGR01818">
    <property type="entry name" value="ntrC"/>
    <property type="match status" value="1"/>
</dbReference>
<dbReference type="Pfam" id="PF02954">
    <property type="entry name" value="HTH_8"/>
    <property type="match status" value="1"/>
</dbReference>
<dbReference type="PROSITE" id="PS00675">
    <property type="entry name" value="SIGMA54_INTERACT_1"/>
    <property type="match status" value="1"/>
</dbReference>
<dbReference type="SUPFAM" id="SSF46689">
    <property type="entry name" value="Homeodomain-like"/>
    <property type="match status" value="1"/>
</dbReference>
<dbReference type="PANTHER" id="PTHR32071">
    <property type="entry name" value="TRANSCRIPTIONAL REGULATORY PROTEIN"/>
    <property type="match status" value="1"/>
</dbReference>
<feature type="modified residue" description="4-aspartylphosphate" evidence="17">
    <location>
        <position position="53"/>
    </location>
</feature>
<keyword evidence="11 18" id="KW-0805">Transcription regulation</keyword>
<dbReference type="InterPro" id="IPR001789">
    <property type="entry name" value="Sig_transdc_resp-reg_receiver"/>
</dbReference>
<dbReference type="GO" id="GO:0006808">
    <property type="term" value="P:regulation of nitrogen utilization"/>
    <property type="evidence" value="ECO:0007669"/>
    <property type="project" value="UniProtKB-UniRule"/>
</dbReference>
<keyword evidence="5 18" id="KW-0963">Cytoplasm</keyword>
<dbReference type="SUPFAM" id="SSF52540">
    <property type="entry name" value="P-loop containing nucleoside triphosphate hydrolases"/>
    <property type="match status" value="1"/>
</dbReference>
<name>A0A2W5Q1H0_RHOSU</name>
<evidence type="ECO:0000256" key="9">
    <source>
        <dbReference type="ARBA" id="ARBA00022840"/>
    </source>
</evidence>
<dbReference type="SMART" id="SM00448">
    <property type="entry name" value="REC"/>
    <property type="match status" value="1"/>
</dbReference>
<evidence type="ECO:0000256" key="3">
    <source>
        <dbReference type="ARBA" id="ARBA00011135"/>
    </source>
</evidence>
<sequence>MEGTILVADDDRTIRTVLAQALTRAGCRVRATGTASTLWRWIEEGEGDVVVTDVMMPDGDALDLLPAIKKRRPDLPVIVMSAQNTVMTAIRAAEVGAYEYLPKPFDLKEVLGQVSKALTQKSRRGPVAEEGEPQREDNLPLIGRSPAMQEVYRILARLMNTDLGVMINGESGTGKELVARALHNFGLRKNGPFVAINMAAIPRDLIESELFGHEKGAFTGADRAMPGKFEQAKGGTLFLDEVGDMPLDAQTRLLRVLQEGEFTRVGGRDLQTADVRIVAATHQDLRGLINEGRFREDLFYRLNVVPIRLPPLRERLDDVPDLARAFLRRAEAEGLPRKSISKEALDILKKQEWTGNVRELENLMRRLCVLCPDDVISGTVVGQEISARPSSATSPSGPQPQRLAHAIEGHLRRYFDLHGDGLPPDGLYDRILKEMELPLIALSLAATRGNQVRTAELLGINRNTLRKKIKDLDIRVTRGKRMM</sequence>
<dbReference type="InterPro" id="IPR003593">
    <property type="entry name" value="AAA+_ATPase"/>
</dbReference>
<keyword evidence="6 18" id="KW-0678">Repressor</keyword>
<reference evidence="22 23" key="1">
    <citation type="submission" date="2017-08" db="EMBL/GenBank/DDBJ databases">
        <title>Infants hospitalized years apart are colonized by the same room-sourced microbial strains.</title>
        <authorList>
            <person name="Brooks B."/>
            <person name="Olm M.R."/>
            <person name="Firek B.A."/>
            <person name="Baker R."/>
            <person name="Thomas B.C."/>
            <person name="Morowitz M.J."/>
            <person name="Banfield J.F."/>
        </authorList>
    </citation>
    <scope>NUCLEOTIDE SEQUENCE [LARGE SCALE GENOMIC DNA]</scope>
    <source>
        <strain evidence="22">S2_005_002_R2_34</strain>
    </source>
</reference>
<dbReference type="AlphaFoldDB" id="A0A2W5Q1H0"/>
<evidence type="ECO:0000259" key="21">
    <source>
        <dbReference type="PROSITE" id="PS50110"/>
    </source>
</evidence>
<dbReference type="Pfam" id="PF00072">
    <property type="entry name" value="Response_reg"/>
    <property type="match status" value="1"/>
</dbReference>
<organism evidence="22 23">
    <name type="scientific">Rhodovulum sulfidophilum</name>
    <name type="common">Rhodobacter sulfidophilus</name>
    <dbReference type="NCBI Taxonomy" id="35806"/>
    <lineage>
        <taxon>Bacteria</taxon>
        <taxon>Pseudomonadati</taxon>
        <taxon>Pseudomonadota</taxon>
        <taxon>Alphaproteobacteria</taxon>
        <taxon>Rhodobacterales</taxon>
        <taxon>Paracoccaceae</taxon>
        <taxon>Rhodovulum</taxon>
    </lineage>
</organism>
<evidence type="ECO:0000313" key="23">
    <source>
        <dbReference type="Proteomes" id="UP000249185"/>
    </source>
</evidence>
<dbReference type="InterPro" id="IPR027417">
    <property type="entry name" value="P-loop_NTPase"/>
</dbReference>
<evidence type="ECO:0000256" key="5">
    <source>
        <dbReference type="ARBA" id="ARBA00022490"/>
    </source>
</evidence>
<keyword evidence="15 18" id="KW-0535">Nitrogen fixation</keyword>
<dbReference type="InterPro" id="IPR025662">
    <property type="entry name" value="Sigma_54_int_dom_ATP-bd_1"/>
</dbReference>
<dbReference type="GO" id="GO:0005524">
    <property type="term" value="F:ATP binding"/>
    <property type="evidence" value="ECO:0007669"/>
    <property type="project" value="UniProtKB-KW"/>
</dbReference>
<evidence type="ECO:0000256" key="15">
    <source>
        <dbReference type="ARBA" id="ARBA00023231"/>
    </source>
</evidence>
<gene>
    <name evidence="18 22" type="primary">ntrC</name>
    <name evidence="22" type="ORF">DI556_14145</name>
</gene>
<dbReference type="PRINTS" id="PR01590">
    <property type="entry name" value="HTHFIS"/>
</dbReference>
<keyword evidence="8 18" id="KW-0547">Nucleotide-binding</keyword>
<keyword evidence="14 18" id="KW-0804">Transcription</keyword>
<evidence type="ECO:0000256" key="7">
    <source>
        <dbReference type="ARBA" id="ARBA00022553"/>
    </source>
</evidence>
<comment type="function">
    <text evidence="1">Required for activation of most nif operons, which are directly involved in nitrogen fixation.</text>
</comment>
<keyword evidence="10 18" id="KW-0902">Two-component regulatory system</keyword>
<dbReference type="Proteomes" id="UP000249185">
    <property type="component" value="Unassembled WGS sequence"/>
</dbReference>
<evidence type="ECO:0000256" key="16">
    <source>
        <dbReference type="ARBA" id="ARBA00043886"/>
    </source>
</evidence>
<dbReference type="InterPro" id="IPR002078">
    <property type="entry name" value="Sigma_54_int"/>
</dbReference>
<dbReference type="InterPro" id="IPR009057">
    <property type="entry name" value="Homeodomain-like_sf"/>
</dbReference>
<dbReference type="InterPro" id="IPR002197">
    <property type="entry name" value="HTH_Fis"/>
</dbReference>
<dbReference type="InterPro" id="IPR011006">
    <property type="entry name" value="CheY-like_superfamily"/>
</dbReference>
<evidence type="ECO:0000256" key="1">
    <source>
        <dbReference type="ARBA" id="ARBA00002167"/>
    </source>
</evidence>
<dbReference type="EMBL" id="QFPW01000011">
    <property type="protein sequence ID" value="PZQ48593.1"/>
    <property type="molecule type" value="Genomic_DNA"/>
</dbReference>
<comment type="caution">
    <text evidence="22">The sequence shown here is derived from an EMBL/GenBank/DDBJ whole genome shotgun (WGS) entry which is preliminary data.</text>
</comment>
<evidence type="ECO:0000256" key="2">
    <source>
        <dbReference type="ARBA" id="ARBA00004496"/>
    </source>
</evidence>
<keyword evidence="13 18" id="KW-0010">Activator</keyword>
<dbReference type="CDD" id="cd19928">
    <property type="entry name" value="REC_RcNtrC-like"/>
    <property type="match status" value="1"/>
</dbReference>
<evidence type="ECO:0000256" key="18">
    <source>
        <dbReference type="RuleBase" id="RU365013"/>
    </source>
</evidence>
<dbReference type="SUPFAM" id="SSF52172">
    <property type="entry name" value="CheY-like"/>
    <property type="match status" value="1"/>
</dbReference>
<evidence type="ECO:0000313" key="22">
    <source>
        <dbReference type="EMBL" id="PZQ48593.1"/>
    </source>
</evidence>
<dbReference type="Gene3D" id="1.10.8.60">
    <property type="match status" value="1"/>
</dbReference>
<dbReference type="SMART" id="SM00382">
    <property type="entry name" value="AAA"/>
    <property type="match status" value="1"/>
</dbReference>
<dbReference type="Gene3D" id="1.10.10.60">
    <property type="entry name" value="Homeodomain-like"/>
    <property type="match status" value="1"/>
</dbReference>
<evidence type="ECO:0000256" key="8">
    <source>
        <dbReference type="ARBA" id="ARBA00022741"/>
    </source>
</evidence>
<keyword evidence="9 18" id="KW-0067">ATP-binding</keyword>
<accession>A0A2W5Q1H0</accession>
<evidence type="ECO:0000256" key="17">
    <source>
        <dbReference type="PROSITE-ProRule" id="PRU00169"/>
    </source>
</evidence>
<feature type="domain" description="Response regulatory" evidence="21">
    <location>
        <begin position="4"/>
        <end position="118"/>
    </location>
</feature>
<evidence type="ECO:0000256" key="11">
    <source>
        <dbReference type="ARBA" id="ARBA00023015"/>
    </source>
</evidence>
<dbReference type="Pfam" id="PF00158">
    <property type="entry name" value="Sigma54_activat"/>
    <property type="match status" value="1"/>
</dbReference>
<dbReference type="GO" id="GO:0006355">
    <property type="term" value="P:regulation of DNA-templated transcription"/>
    <property type="evidence" value="ECO:0007669"/>
    <property type="project" value="InterPro"/>
</dbReference>